<sequence length="153" mass="17445">MTVFWIIAGLIFVALAPVISLNPSRRQRQMVALRDRARVLGFRVELNPPGRPHASERDVLAYRLMYLGIRQGPAFRWTPDGGLMEEDGALDSDQRALLDRVIDALPQDTLLLTSGTATLTLWWQERDELERFEAVAQRLLELRQAIAPYEETC</sequence>
<keyword evidence="2" id="KW-1185">Reference proteome</keyword>
<dbReference type="RefSeq" id="WP_251589390.1">
    <property type="nucleotide sequence ID" value="NZ_JAMLJI010000001.1"/>
</dbReference>
<evidence type="ECO:0000313" key="1">
    <source>
        <dbReference type="EMBL" id="MDR5895618.1"/>
    </source>
</evidence>
<evidence type="ECO:0000313" key="2">
    <source>
        <dbReference type="Proteomes" id="UP001269375"/>
    </source>
</evidence>
<organism evidence="1 2">
    <name type="scientific">Larsenimonas suaedae</name>
    <dbReference type="NCBI Taxonomy" id="1851019"/>
    <lineage>
        <taxon>Bacteria</taxon>
        <taxon>Pseudomonadati</taxon>
        <taxon>Pseudomonadota</taxon>
        <taxon>Gammaproteobacteria</taxon>
        <taxon>Oceanospirillales</taxon>
        <taxon>Halomonadaceae</taxon>
        <taxon>Larsenimonas</taxon>
    </lineage>
</organism>
<dbReference type="EMBL" id="JARWAO010000003">
    <property type="protein sequence ID" value="MDR5895618.1"/>
    <property type="molecule type" value="Genomic_DNA"/>
</dbReference>
<comment type="caution">
    <text evidence="1">The sequence shown here is derived from an EMBL/GenBank/DDBJ whole genome shotgun (WGS) entry which is preliminary data.</text>
</comment>
<name>A0ABU1GWC1_9GAMM</name>
<proteinExistence type="predicted"/>
<evidence type="ECO:0008006" key="3">
    <source>
        <dbReference type="Google" id="ProtNLM"/>
    </source>
</evidence>
<accession>A0ABU1GWC1</accession>
<gene>
    <name evidence="1" type="ORF">QC825_05980</name>
</gene>
<dbReference type="Proteomes" id="UP001269375">
    <property type="component" value="Unassembled WGS sequence"/>
</dbReference>
<reference evidence="1 2" key="1">
    <citation type="submission" date="2023-04" db="EMBL/GenBank/DDBJ databases">
        <title>A long-awaited taxogenomic arrangement of the family Halomonadaceae.</title>
        <authorList>
            <person name="De La Haba R."/>
            <person name="Chuvochina M."/>
            <person name="Wittouck S."/>
            <person name="Arahal D.R."/>
            <person name="Sanchez-Porro C."/>
            <person name="Hugenholtz P."/>
            <person name="Ventosa A."/>
        </authorList>
    </citation>
    <scope>NUCLEOTIDE SEQUENCE [LARGE SCALE GENOMIC DNA]</scope>
    <source>
        <strain evidence="1 2">DSM 22428</strain>
    </source>
</reference>
<protein>
    <recommendedName>
        <fullName evidence="3">Preprotein translocase subunit YajC</fullName>
    </recommendedName>
</protein>